<organism evidence="3 4">
    <name type="scientific">Arthrobotrys conoides</name>
    <dbReference type="NCBI Taxonomy" id="74498"/>
    <lineage>
        <taxon>Eukaryota</taxon>
        <taxon>Fungi</taxon>
        <taxon>Dikarya</taxon>
        <taxon>Ascomycota</taxon>
        <taxon>Pezizomycotina</taxon>
        <taxon>Orbiliomycetes</taxon>
        <taxon>Orbiliales</taxon>
        <taxon>Orbiliaceae</taxon>
        <taxon>Arthrobotrys</taxon>
    </lineage>
</organism>
<dbReference type="EMBL" id="JAVHJM010000003">
    <property type="protein sequence ID" value="KAK6516085.1"/>
    <property type="molecule type" value="Genomic_DNA"/>
</dbReference>
<feature type="region of interest" description="Disordered" evidence="2">
    <location>
        <begin position="24"/>
        <end position="55"/>
    </location>
</feature>
<reference evidence="3 4" key="1">
    <citation type="submission" date="2019-10" db="EMBL/GenBank/DDBJ databases">
        <authorList>
            <person name="Palmer J.M."/>
        </authorList>
    </citation>
    <scope>NUCLEOTIDE SEQUENCE [LARGE SCALE GENOMIC DNA]</scope>
    <source>
        <strain evidence="3 4">TWF506</strain>
    </source>
</reference>
<feature type="coiled-coil region" evidence="1">
    <location>
        <begin position="92"/>
        <end position="133"/>
    </location>
</feature>
<evidence type="ECO:0000256" key="2">
    <source>
        <dbReference type="SAM" id="MobiDB-lite"/>
    </source>
</evidence>
<proteinExistence type="predicted"/>
<protein>
    <submittedName>
        <fullName evidence="3">Uncharacterized protein</fullName>
    </submittedName>
</protein>
<dbReference type="Proteomes" id="UP001307849">
    <property type="component" value="Unassembled WGS sequence"/>
</dbReference>
<comment type="caution">
    <text evidence="3">The sequence shown here is derived from an EMBL/GenBank/DDBJ whole genome shotgun (WGS) entry which is preliminary data.</text>
</comment>
<evidence type="ECO:0000256" key="1">
    <source>
        <dbReference type="SAM" id="Coils"/>
    </source>
</evidence>
<sequence>MDREFPNSTPFPFPYVPLGALQPVPSPYGGAMPQGARLPNSSSAPRNNQAIKSPYGDLTNKEWLNKVDGEFKKLDGLFGGLLKDANNSAATILRLEQQVQNDRKVMEALMIEKRRLEAKNHRLEKELQLQMARAASQGARLPSFSLE</sequence>
<keyword evidence="1" id="KW-0175">Coiled coil</keyword>
<dbReference type="AlphaFoldDB" id="A0AAN8N884"/>
<evidence type="ECO:0000313" key="4">
    <source>
        <dbReference type="Proteomes" id="UP001307849"/>
    </source>
</evidence>
<gene>
    <name evidence="3" type="ORF">TWF506_005997</name>
</gene>
<keyword evidence="4" id="KW-1185">Reference proteome</keyword>
<evidence type="ECO:0000313" key="3">
    <source>
        <dbReference type="EMBL" id="KAK6516085.1"/>
    </source>
</evidence>
<feature type="compositionally biased region" description="Polar residues" evidence="2">
    <location>
        <begin position="39"/>
        <end position="51"/>
    </location>
</feature>
<accession>A0AAN8N884</accession>
<name>A0AAN8N884_9PEZI</name>